<dbReference type="PANTHER" id="PTHR42807:SF1">
    <property type="entry name" value="GLUTARYL-COA DEHYDROGENASE, MITOCHONDRIAL"/>
    <property type="match status" value="1"/>
</dbReference>
<accession>A0A0W0SX66</accession>
<dbReference type="Pfam" id="PF02771">
    <property type="entry name" value="Acyl-CoA_dh_N"/>
    <property type="match status" value="1"/>
</dbReference>
<dbReference type="SUPFAM" id="SSF56645">
    <property type="entry name" value="Acyl-CoA dehydrogenase NM domain-like"/>
    <property type="match status" value="1"/>
</dbReference>
<comment type="caution">
    <text evidence="15">The sequence shown here is derived from an EMBL/GenBank/DDBJ whole genome shotgun (WGS) entry which is preliminary data.</text>
</comment>
<keyword evidence="3 11" id="KW-0285">Flavoprotein</keyword>
<comment type="pathway">
    <text evidence="7">Amino-acid metabolism; lysine degradation.</text>
</comment>
<keyword evidence="16" id="KW-1185">Reference proteome</keyword>
<evidence type="ECO:0000259" key="12">
    <source>
        <dbReference type="Pfam" id="PF00441"/>
    </source>
</evidence>
<dbReference type="Gene3D" id="1.10.540.10">
    <property type="entry name" value="Acyl-CoA dehydrogenase/oxidase, N-terminal domain"/>
    <property type="match status" value="1"/>
</dbReference>
<dbReference type="PANTHER" id="PTHR42807">
    <property type="entry name" value="GLUTARYL-COA DEHYDROGENASE, MITOCHONDRIAL"/>
    <property type="match status" value="1"/>
</dbReference>
<dbReference type="STRING" id="1212489.Ldro_1471"/>
<dbReference type="EMBL" id="LNXY01000020">
    <property type="protein sequence ID" value="KTC87852.1"/>
    <property type="molecule type" value="Genomic_DNA"/>
</dbReference>
<comment type="cofactor">
    <cofactor evidence="1 11">
        <name>FAD</name>
        <dbReference type="ChEBI" id="CHEBI:57692"/>
    </cofactor>
</comment>
<dbReference type="InterPro" id="IPR013786">
    <property type="entry name" value="AcylCoA_DH/ox_N"/>
</dbReference>
<comment type="pathway">
    <text evidence="8">Amino-acid metabolism; tryptophan metabolism.</text>
</comment>
<dbReference type="GO" id="GO:0033539">
    <property type="term" value="P:fatty acid beta-oxidation using acyl-CoA dehydrogenase"/>
    <property type="evidence" value="ECO:0007669"/>
    <property type="project" value="TreeGrafter"/>
</dbReference>
<evidence type="ECO:0000259" key="14">
    <source>
        <dbReference type="Pfam" id="PF02771"/>
    </source>
</evidence>
<dbReference type="Pfam" id="PF00441">
    <property type="entry name" value="Acyl-CoA_dh_1"/>
    <property type="match status" value="1"/>
</dbReference>
<organism evidence="15 16">
    <name type="scientific">Legionella drozanskii LLAP-1</name>
    <dbReference type="NCBI Taxonomy" id="1212489"/>
    <lineage>
        <taxon>Bacteria</taxon>
        <taxon>Pseudomonadati</taxon>
        <taxon>Pseudomonadota</taxon>
        <taxon>Gammaproteobacteria</taxon>
        <taxon>Legionellales</taxon>
        <taxon>Legionellaceae</taxon>
        <taxon>Legionella</taxon>
    </lineage>
</organism>
<dbReference type="InterPro" id="IPR036250">
    <property type="entry name" value="AcylCo_DH-like_C"/>
</dbReference>
<dbReference type="OrthoDB" id="9770681at2"/>
<dbReference type="InterPro" id="IPR037069">
    <property type="entry name" value="AcylCoA_DH/ox_N_sf"/>
</dbReference>
<dbReference type="GO" id="GO:0004361">
    <property type="term" value="F:glutaryl-CoA dehydrogenase activity"/>
    <property type="evidence" value="ECO:0007669"/>
    <property type="project" value="UniProtKB-EC"/>
</dbReference>
<proteinExistence type="inferred from homology"/>
<evidence type="ECO:0000256" key="3">
    <source>
        <dbReference type="ARBA" id="ARBA00022630"/>
    </source>
</evidence>
<evidence type="ECO:0000256" key="1">
    <source>
        <dbReference type="ARBA" id="ARBA00001974"/>
    </source>
</evidence>
<dbReference type="InterPro" id="IPR006091">
    <property type="entry name" value="Acyl-CoA_Oxase/DH_mid-dom"/>
</dbReference>
<dbReference type="Proteomes" id="UP000054736">
    <property type="component" value="Unassembled WGS sequence"/>
</dbReference>
<reference evidence="15 16" key="1">
    <citation type="submission" date="2015-11" db="EMBL/GenBank/DDBJ databases">
        <title>Genomic analysis of 38 Legionella species identifies large and diverse effector repertoires.</title>
        <authorList>
            <person name="Burstein D."/>
            <person name="Amaro F."/>
            <person name="Zusman T."/>
            <person name="Lifshitz Z."/>
            <person name="Cohen O."/>
            <person name="Gilbert J.A."/>
            <person name="Pupko T."/>
            <person name="Shuman H.A."/>
            <person name="Segal G."/>
        </authorList>
    </citation>
    <scope>NUCLEOTIDE SEQUENCE [LARGE SCALE GENOMIC DNA]</scope>
    <source>
        <strain evidence="15 16">ATCC 700990</strain>
    </source>
</reference>
<evidence type="ECO:0000256" key="2">
    <source>
        <dbReference type="ARBA" id="ARBA00009347"/>
    </source>
</evidence>
<evidence type="ECO:0000259" key="13">
    <source>
        <dbReference type="Pfam" id="PF02770"/>
    </source>
</evidence>
<evidence type="ECO:0000313" key="15">
    <source>
        <dbReference type="EMBL" id="KTC87852.1"/>
    </source>
</evidence>
<evidence type="ECO:0000256" key="9">
    <source>
        <dbReference type="ARBA" id="ARBA00039033"/>
    </source>
</evidence>
<gene>
    <name evidence="15" type="ORF">Ldro_1471</name>
</gene>
<evidence type="ECO:0000313" key="16">
    <source>
        <dbReference type="Proteomes" id="UP000054736"/>
    </source>
</evidence>
<dbReference type="FunFam" id="1.10.540.10:FF:000002">
    <property type="entry name" value="Acyl-CoA dehydrogenase FadE19"/>
    <property type="match status" value="1"/>
</dbReference>
<dbReference type="Gene3D" id="2.40.110.10">
    <property type="entry name" value="Butyryl-CoA Dehydrogenase, subunit A, domain 2"/>
    <property type="match status" value="1"/>
</dbReference>
<dbReference type="PATRIC" id="fig|1212489.4.peg.1558"/>
<evidence type="ECO:0000256" key="11">
    <source>
        <dbReference type="RuleBase" id="RU362125"/>
    </source>
</evidence>
<name>A0A0W0SX66_9GAMM</name>
<evidence type="ECO:0000256" key="5">
    <source>
        <dbReference type="ARBA" id="ARBA00022946"/>
    </source>
</evidence>
<feature type="domain" description="Acyl-CoA oxidase/dehydrogenase middle" evidence="13">
    <location>
        <begin position="128"/>
        <end position="218"/>
    </location>
</feature>
<dbReference type="AlphaFoldDB" id="A0A0W0SX66"/>
<dbReference type="SUPFAM" id="SSF47203">
    <property type="entry name" value="Acyl-CoA dehydrogenase C-terminal domain-like"/>
    <property type="match status" value="1"/>
</dbReference>
<dbReference type="InterPro" id="IPR006089">
    <property type="entry name" value="Acyl-CoA_DH_CS"/>
</dbReference>
<dbReference type="InterPro" id="IPR009075">
    <property type="entry name" value="AcylCo_DH/oxidase_C"/>
</dbReference>
<keyword evidence="4 11" id="KW-0274">FAD</keyword>
<dbReference type="GO" id="GO:0046949">
    <property type="term" value="P:fatty-acyl-CoA biosynthetic process"/>
    <property type="evidence" value="ECO:0007669"/>
    <property type="project" value="TreeGrafter"/>
</dbReference>
<comment type="similarity">
    <text evidence="2 11">Belongs to the acyl-CoA dehydrogenase family.</text>
</comment>
<dbReference type="GO" id="GO:0000062">
    <property type="term" value="F:fatty-acyl-CoA binding"/>
    <property type="evidence" value="ECO:0007669"/>
    <property type="project" value="TreeGrafter"/>
</dbReference>
<evidence type="ECO:0000256" key="4">
    <source>
        <dbReference type="ARBA" id="ARBA00022827"/>
    </source>
</evidence>
<evidence type="ECO:0000256" key="10">
    <source>
        <dbReference type="ARBA" id="ARBA00049493"/>
    </source>
</evidence>
<comment type="catalytic activity">
    <reaction evidence="10">
        <text>glutaryl-CoA + oxidized [electron-transfer flavoprotein] + 2 H(+) = (2E)-butenoyl-CoA + reduced [electron-transfer flavoprotein] + CO2</text>
        <dbReference type="Rhea" id="RHEA:13389"/>
        <dbReference type="Rhea" id="RHEA-COMP:10685"/>
        <dbReference type="Rhea" id="RHEA-COMP:10686"/>
        <dbReference type="ChEBI" id="CHEBI:15378"/>
        <dbReference type="ChEBI" id="CHEBI:16526"/>
        <dbReference type="ChEBI" id="CHEBI:57332"/>
        <dbReference type="ChEBI" id="CHEBI:57378"/>
        <dbReference type="ChEBI" id="CHEBI:57692"/>
        <dbReference type="ChEBI" id="CHEBI:58307"/>
        <dbReference type="EC" id="1.3.8.6"/>
    </reaction>
</comment>
<dbReference type="InterPro" id="IPR052033">
    <property type="entry name" value="Glutaryl-CoA_DH_mitochondrial"/>
</dbReference>
<sequence length="385" mass="42818">MDDLLFLDEQLHDDERMIRDSVARFVSHDVIPLMAESFEHAQFPKQLIKKSADLGLLGLTLPTQYGGAEASYVAYGLVCQELERGDSGLRSFVSVQSSLCMYPIFRYGSEEQKMRFLPAMAAGELIGCFGLTEPDSGSDPASMRTHAKKVDGGWRLNGAKMWITNAPIADLAIVWAKTDDGIRGFIVERDFKGFSSPEIKQKMSLRASITGELVFEDVFVPEENLLPKSDKGLGAALSCLSQARYGIAWGAMGAAMACFDITRDYLLERQQFNKPLASFQLIQKDLAKMYTEIVKAQWMNLQIGRLKDQKRETPTMISLAKGNACREALKIARNCRNLLGGNGISLEYHVIRHMLNLESVFTYEGTDNVHTLVLGRHITGINAFG</sequence>
<keyword evidence="5" id="KW-0809">Transit peptide</keyword>
<evidence type="ECO:0000256" key="7">
    <source>
        <dbReference type="ARBA" id="ARBA00037899"/>
    </source>
</evidence>
<dbReference type="Gene3D" id="1.20.140.10">
    <property type="entry name" value="Butyryl-CoA Dehydrogenase, subunit A, domain 3"/>
    <property type="match status" value="1"/>
</dbReference>
<feature type="domain" description="Acyl-CoA dehydrogenase/oxidase C-terminal" evidence="12">
    <location>
        <begin position="230"/>
        <end position="378"/>
    </location>
</feature>
<feature type="domain" description="Acyl-CoA dehydrogenase/oxidase N-terminal" evidence="14">
    <location>
        <begin position="13"/>
        <end position="124"/>
    </location>
</feature>
<evidence type="ECO:0000256" key="6">
    <source>
        <dbReference type="ARBA" id="ARBA00023002"/>
    </source>
</evidence>
<dbReference type="EC" id="1.3.8.6" evidence="9"/>
<keyword evidence="6 11" id="KW-0560">Oxidoreductase</keyword>
<protein>
    <recommendedName>
        <fullName evidence="9">glutaryl-CoA dehydrogenase (ETF)</fullName>
        <ecNumber evidence="9">1.3.8.6</ecNumber>
    </recommendedName>
</protein>
<dbReference type="PROSITE" id="PS00072">
    <property type="entry name" value="ACYL_COA_DH_1"/>
    <property type="match status" value="1"/>
</dbReference>
<dbReference type="InterPro" id="IPR046373">
    <property type="entry name" value="Acyl-CoA_Oxase/DH_mid-dom_sf"/>
</dbReference>
<dbReference type="Pfam" id="PF02770">
    <property type="entry name" value="Acyl-CoA_dh_M"/>
    <property type="match status" value="1"/>
</dbReference>
<dbReference type="GO" id="GO:0050660">
    <property type="term" value="F:flavin adenine dinucleotide binding"/>
    <property type="evidence" value="ECO:0007669"/>
    <property type="project" value="InterPro"/>
</dbReference>
<dbReference type="InterPro" id="IPR009100">
    <property type="entry name" value="AcylCoA_DH/oxidase_NM_dom_sf"/>
</dbReference>
<evidence type="ECO:0000256" key="8">
    <source>
        <dbReference type="ARBA" id="ARBA00037927"/>
    </source>
</evidence>